<dbReference type="EMBL" id="KQ086170">
    <property type="protein sequence ID" value="KLO06951.1"/>
    <property type="molecule type" value="Genomic_DNA"/>
</dbReference>
<organism evidence="2 3">
    <name type="scientific">Schizopora paradoxa</name>
    <dbReference type="NCBI Taxonomy" id="27342"/>
    <lineage>
        <taxon>Eukaryota</taxon>
        <taxon>Fungi</taxon>
        <taxon>Dikarya</taxon>
        <taxon>Basidiomycota</taxon>
        <taxon>Agaricomycotina</taxon>
        <taxon>Agaricomycetes</taxon>
        <taxon>Hymenochaetales</taxon>
        <taxon>Schizoporaceae</taxon>
        <taxon>Schizopora</taxon>
    </lineage>
</organism>
<feature type="compositionally biased region" description="Basic and acidic residues" evidence="1">
    <location>
        <begin position="53"/>
        <end position="66"/>
    </location>
</feature>
<dbReference type="Proteomes" id="UP000053477">
    <property type="component" value="Unassembled WGS sequence"/>
</dbReference>
<dbReference type="AlphaFoldDB" id="A0A0H2RQ84"/>
<keyword evidence="3" id="KW-1185">Reference proteome</keyword>
<evidence type="ECO:0000313" key="3">
    <source>
        <dbReference type="Proteomes" id="UP000053477"/>
    </source>
</evidence>
<feature type="region of interest" description="Disordered" evidence="1">
    <location>
        <begin position="98"/>
        <end position="147"/>
    </location>
</feature>
<accession>A0A0H2RQ84</accession>
<name>A0A0H2RQ84_9AGAM</name>
<dbReference type="InParanoid" id="A0A0H2RQ84"/>
<sequence>MALVFRRTAWFTMGAACHSEDDEDESRTQQISQAVPSNRTFASGKRSASLEVETERLANPERRPRPDGVMVEFVGREVREGGFDADERAVGRRYGAHDFSQMPCSKSSKRRDESSSDLQKYQAQMRQMGRADTLGTSAGSSSPQGTEYADRFEYEEQAVLERRRVIELDHAGAKTQYERPRDGFFRSVGNNMYQLIPIAKRQYIFLRSVDIGSAAMVMHVAMVLRMRELFPLRPDDSDRPTTTSSPEYILLQTDRSNRTLKRRAERGVNALLDPIGEDLLARGVLDCSSHEWPTICAQNEAQPRAHAVVRGATVPELWRAENDG</sequence>
<feature type="compositionally biased region" description="Polar residues" evidence="1">
    <location>
        <begin position="134"/>
        <end position="145"/>
    </location>
</feature>
<feature type="region of interest" description="Disordered" evidence="1">
    <location>
        <begin position="39"/>
        <end position="67"/>
    </location>
</feature>
<gene>
    <name evidence="2" type="ORF">SCHPADRAFT_895035</name>
</gene>
<proteinExistence type="predicted"/>
<reference evidence="2 3" key="1">
    <citation type="submission" date="2015-04" db="EMBL/GenBank/DDBJ databases">
        <title>Complete genome sequence of Schizopora paradoxa KUC8140, a cosmopolitan wood degrader in East Asia.</title>
        <authorList>
            <consortium name="DOE Joint Genome Institute"/>
            <person name="Min B."/>
            <person name="Park H."/>
            <person name="Jang Y."/>
            <person name="Kim J.-J."/>
            <person name="Kim K.H."/>
            <person name="Pangilinan J."/>
            <person name="Lipzen A."/>
            <person name="Riley R."/>
            <person name="Grigoriev I.V."/>
            <person name="Spatafora J.W."/>
            <person name="Choi I.-G."/>
        </authorList>
    </citation>
    <scope>NUCLEOTIDE SEQUENCE [LARGE SCALE GENOMIC DNA]</scope>
    <source>
        <strain evidence="2 3">KUC8140</strain>
    </source>
</reference>
<evidence type="ECO:0000256" key="1">
    <source>
        <dbReference type="SAM" id="MobiDB-lite"/>
    </source>
</evidence>
<evidence type="ECO:0000313" key="2">
    <source>
        <dbReference type="EMBL" id="KLO06951.1"/>
    </source>
</evidence>
<protein>
    <submittedName>
        <fullName evidence="2">Uncharacterized protein</fullName>
    </submittedName>
</protein>